<name>A0A0C2MXG2_THEKT</name>
<evidence type="ECO:0000313" key="2">
    <source>
        <dbReference type="Proteomes" id="UP000031668"/>
    </source>
</evidence>
<dbReference type="EMBL" id="JWZT01003552">
    <property type="protein sequence ID" value="KII66317.1"/>
    <property type="molecule type" value="Genomic_DNA"/>
</dbReference>
<dbReference type="InterPro" id="IPR036465">
    <property type="entry name" value="vWFA_dom_sf"/>
</dbReference>
<dbReference type="Gene3D" id="2.10.25.10">
    <property type="entry name" value="Laminin"/>
    <property type="match status" value="1"/>
</dbReference>
<keyword evidence="2" id="KW-1185">Reference proteome</keyword>
<organism evidence="1 2">
    <name type="scientific">Thelohanellus kitauei</name>
    <name type="common">Myxosporean</name>
    <dbReference type="NCBI Taxonomy" id="669202"/>
    <lineage>
        <taxon>Eukaryota</taxon>
        <taxon>Metazoa</taxon>
        <taxon>Cnidaria</taxon>
        <taxon>Myxozoa</taxon>
        <taxon>Myxosporea</taxon>
        <taxon>Bivalvulida</taxon>
        <taxon>Platysporina</taxon>
        <taxon>Myxobolidae</taxon>
        <taxon>Thelohanellus</taxon>
    </lineage>
</organism>
<protein>
    <recommendedName>
        <fullName evidence="3">Integrin beta</fullName>
    </recommendedName>
</protein>
<proteinExistence type="predicted"/>
<accession>A0A0C2MXG2</accession>
<dbReference type="OrthoDB" id="410592at2759"/>
<comment type="caution">
    <text evidence="1">The sequence shown here is derived from an EMBL/GenBank/DDBJ whole genome shotgun (WGS) entry which is preliminary data.</text>
</comment>
<dbReference type="Proteomes" id="UP000031668">
    <property type="component" value="Unassembled WGS sequence"/>
</dbReference>
<dbReference type="AlphaFoldDB" id="A0A0C2MXG2"/>
<reference evidence="1 2" key="1">
    <citation type="journal article" date="2014" name="Genome Biol. Evol.">
        <title>The genome of the myxosporean Thelohanellus kitauei shows adaptations to nutrient acquisition within its fish host.</title>
        <authorList>
            <person name="Yang Y."/>
            <person name="Xiong J."/>
            <person name="Zhou Z."/>
            <person name="Huo F."/>
            <person name="Miao W."/>
            <person name="Ran C."/>
            <person name="Liu Y."/>
            <person name="Zhang J."/>
            <person name="Feng J."/>
            <person name="Wang M."/>
            <person name="Wang M."/>
            <person name="Wang L."/>
            <person name="Yao B."/>
        </authorList>
    </citation>
    <scope>NUCLEOTIDE SEQUENCE [LARGE SCALE GENOMIC DNA]</scope>
    <source>
        <strain evidence="1">Wuqing</strain>
    </source>
</reference>
<sequence length="365" mass="41264">MARCSYIESRAILIEVRKGEISQAREFMLDCCHKNFPVTDHQGCDSKTRLMLPCVKWLAGKYLTAEPNNALDEPECLLDAMLQIKLDHENSSMHLMIVITESGSKRAGHGDDYIHPHILGESLSNNNIRVLFLIQPSKLEHYKILSESFKQQVVGIVDYSSITAVSLNTTIHRADRQGRMIKFNLDHLKSKFDTKTYITWYVLKSRKSAKKRGLIHRNIILKESEEKCNSHGQLICGKCDCDSGWYIDSNSGKEIHASVKRGKYLIVTKKWNVKSTTIVGSMASVYEANTPEQFNGPGCVCSDLNCPNTQNGLCICYYIYFATLKVLANAENVFGTSTFREMIAHRSQNVIQSMRINANALISLR</sequence>
<gene>
    <name evidence="1" type="ORF">RF11_14207</name>
</gene>
<dbReference type="Gene3D" id="3.40.50.410">
    <property type="entry name" value="von Willebrand factor, type A domain"/>
    <property type="match status" value="1"/>
</dbReference>
<evidence type="ECO:0008006" key="3">
    <source>
        <dbReference type="Google" id="ProtNLM"/>
    </source>
</evidence>
<evidence type="ECO:0000313" key="1">
    <source>
        <dbReference type="EMBL" id="KII66317.1"/>
    </source>
</evidence>